<feature type="region of interest" description="Disordered" evidence="1">
    <location>
        <begin position="1"/>
        <end position="25"/>
    </location>
</feature>
<protein>
    <recommendedName>
        <fullName evidence="2">PiggyBac transposable element-derived protein domain-containing protein</fullName>
    </recommendedName>
</protein>
<dbReference type="AlphaFoldDB" id="A0A8K0PCZ8"/>
<reference evidence="3" key="2">
    <citation type="submission" date="2017-10" db="EMBL/GenBank/DDBJ databases">
        <title>Ladona fulva Genome sequencing and assembly.</title>
        <authorList>
            <person name="Murali S."/>
            <person name="Richards S."/>
            <person name="Bandaranaike D."/>
            <person name="Bellair M."/>
            <person name="Blankenburg K."/>
            <person name="Chao H."/>
            <person name="Dinh H."/>
            <person name="Doddapaneni H."/>
            <person name="Dugan-Rocha S."/>
            <person name="Elkadiri S."/>
            <person name="Gnanaolivu R."/>
            <person name="Hernandez B."/>
            <person name="Skinner E."/>
            <person name="Javaid M."/>
            <person name="Lee S."/>
            <person name="Li M."/>
            <person name="Ming W."/>
            <person name="Munidasa M."/>
            <person name="Muniz J."/>
            <person name="Nguyen L."/>
            <person name="Hughes D."/>
            <person name="Osuji N."/>
            <person name="Pu L.-L."/>
            <person name="Puazo M."/>
            <person name="Qu C."/>
            <person name="Quiroz J."/>
            <person name="Raj R."/>
            <person name="Weissenberger G."/>
            <person name="Xin Y."/>
            <person name="Zou X."/>
            <person name="Han Y."/>
            <person name="Worley K."/>
            <person name="Muzny D."/>
            <person name="Gibbs R."/>
        </authorList>
    </citation>
    <scope>NUCLEOTIDE SEQUENCE</scope>
    <source>
        <strain evidence="3">Sampled in the wild</strain>
    </source>
</reference>
<feature type="domain" description="PiggyBac transposable element-derived protein" evidence="2">
    <location>
        <begin position="124"/>
        <end position="188"/>
    </location>
</feature>
<evidence type="ECO:0000313" key="3">
    <source>
        <dbReference type="EMBL" id="KAG8238909.1"/>
    </source>
</evidence>
<evidence type="ECO:0000259" key="2">
    <source>
        <dbReference type="Pfam" id="PF13843"/>
    </source>
</evidence>
<organism evidence="3 4">
    <name type="scientific">Ladona fulva</name>
    <name type="common">Scarce chaser dragonfly</name>
    <name type="synonym">Libellula fulva</name>
    <dbReference type="NCBI Taxonomy" id="123851"/>
    <lineage>
        <taxon>Eukaryota</taxon>
        <taxon>Metazoa</taxon>
        <taxon>Ecdysozoa</taxon>
        <taxon>Arthropoda</taxon>
        <taxon>Hexapoda</taxon>
        <taxon>Insecta</taxon>
        <taxon>Pterygota</taxon>
        <taxon>Palaeoptera</taxon>
        <taxon>Odonata</taxon>
        <taxon>Epiprocta</taxon>
        <taxon>Anisoptera</taxon>
        <taxon>Libelluloidea</taxon>
        <taxon>Libellulidae</taxon>
        <taxon>Ladona</taxon>
    </lineage>
</organism>
<evidence type="ECO:0000313" key="4">
    <source>
        <dbReference type="Proteomes" id="UP000792457"/>
    </source>
</evidence>
<dbReference type="PANTHER" id="PTHR46599:SF2">
    <property type="entry name" value="PIGGYBAC TRANSPOSABLE ELEMENT-DERIVED PROTEIN 4-LIKE"/>
    <property type="match status" value="1"/>
</dbReference>
<reference evidence="3" key="1">
    <citation type="submission" date="2013-04" db="EMBL/GenBank/DDBJ databases">
        <authorList>
            <person name="Qu J."/>
            <person name="Murali S.C."/>
            <person name="Bandaranaike D."/>
            <person name="Bellair M."/>
            <person name="Blankenburg K."/>
            <person name="Chao H."/>
            <person name="Dinh H."/>
            <person name="Doddapaneni H."/>
            <person name="Downs B."/>
            <person name="Dugan-Rocha S."/>
            <person name="Elkadiri S."/>
            <person name="Gnanaolivu R.D."/>
            <person name="Hernandez B."/>
            <person name="Javaid M."/>
            <person name="Jayaseelan J.C."/>
            <person name="Lee S."/>
            <person name="Li M."/>
            <person name="Ming W."/>
            <person name="Munidasa M."/>
            <person name="Muniz J."/>
            <person name="Nguyen L."/>
            <person name="Ongeri F."/>
            <person name="Osuji N."/>
            <person name="Pu L.-L."/>
            <person name="Puazo M."/>
            <person name="Qu C."/>
            <person name="Quiroz J."/>
            <person name="Raj R."/>
            <person name="Weissenberger G."/>
            <person name="Xin Y."/>
            <person name="Zou X."/>
            <person name="Han Y."/>
            <person name="Richards S."/>
            <person name="Worley K."/>
            <person name="Muzny D."/>
            <person name="Gibbs R."/>
        </authorList>
    </citation>
    <scope>NUCLEOTIDE SEQUENCE</scope>
    <source>
        <strain evidence="3">Sampled in the wild</strain>
    </source>
</reference>
<dbReference type="Pfam" id="PF13843">
    <property type="entry name" value="DDE_Tnp_1_7"/>
    <property type="match status" value="1"/>
</dbReference>
<dbReference type="InterPro" id="IPR029526">
    <property type="entry name" value="PGBD"/>
</dbReference>
<evidence type="ECO:0000256" key="1">
    <source>
        <dbReference type="SAM" id="MobiDB-lite"/>
    </source>
</evidence>
<sequence length="235" mass="27001">MSEHQSTINGEKRDRKRKLSPPRSFPVEEIQHMLQDYFSDDDFVVLTEEETDESDYEDVEVVTLPDAALQSGSVVQLVDQLEPNAREQDVGSTNTAKWKDLPSSRTNIRFDGPFGMKTPPSEETPFAYFLLLFSDNFFVFIVKQTDDYAKHVLSQNILSHSRISLWKETTIAEMKEFIGEQFLMGIIRQFISTKRHKYGMKLYVIAEPNGLVQKIHLYGGSKDEEVGDEKIHSKS</sequence>
<dbReference type="OrthoDB" id="6619166at2759"/>
<dbReference type="PANTHER" id="PTHR46599">
    <property type="entry name" value="PIGGYBAC TRANSPOSABLE ELEMENT-DERIVED PROTEIN 4"/>
    <property type="match status" value="1"/>
</dbReference>
<comment type="caution">
    <text evidence="3">The sequence shown here is derived from an EMBL/GenBank/DDBJ whole genome shotgun (WGS) entry which is preliminary data.</text>
</comment>
<name>A0A8K0PCZ8_LADFU</name>
<gene>
    <name evidence="3" type="ORF">J437_LFUL000746</name>
</gene>
<dbReference type="Proteomes" id="UP000792457">
    <property type="component" value="Unassembled WGS sequence"/>
</dbReference>
<keyword evidence="4" id="KW-1185">Reference proteome</keyword>
<dbReference type="EMBL" id="KZ309469">
    <property type="protein sequence ID" value="KAG8238909.1"/>
    <property type="molecule type" value="Genomic_DNA"/>
</dbReference>
<accession>A0A8K0PCZ8</accession>
<proteinExistence type="predicted"/>